<evidence type="ECO:0000313" key="1">
    <source>
        <dbReference type="EMBL" id="MCI4389953.1"/>
    </source>
</evidence>
<comment type="caution">
    <text evidence="1">The sequence shown here is derived from an EMBL/GenBank/DDBJ whole genome shotgun (WGS) entry which is preliminary data.</text>
</comment>
<evidence type="ECO:0000313" key="2">
    <source>
        <dbReference type="Proteomes" id="UP000829447"/>
    </source>
</evidence>
<reference evidence="1 2" key="1">
    <citation type="journal article" date="2022" name="bioRxiv">
        <title>An ancient truncated duplication of the anti-Mullerian hormone receptor type 2 gene is a potential conserved master sex determinant in the Pangasiidae catfish family.</title>
        <authorList>
            <person name="Wen M."/>
            <person name="Pan Q."/>
            <person name="Jouanno E."/>
            <person name="Montfort J."/>
            <person name="Zahm M."/>
            <person name="Cabau C."/>
            <person name="Klopp C."/>
            <person name="Iampietro C."/>
            <person name="Roques C."/>
            <person name="Bouchez O."/>
            <person name="Castinel A."/>
            <person name="Donnadieu C."/>
            <person name="Parrinello H."/>
            <person name="Poncet C."/>
            <person name="Belmonte E."/>
            <person name="Gautier V."/>
            <person name="Avarre J.-C."/>
            <person name="Dugue R."/>
            <person name="Gustiano R."/>
            <person name="Ha T.T.T."/>
            <person name="Campet M."/>
            <person name="Sriphairoj K."/>
            <person name="Ribolli J."/>
            <person name="de Almeida F.L."/>
            <person name="Desvignes T."/>
            <person name="Postlethwait J.H."/>
            <person name="Bucao C.F."/>
            <person name="Robinson-Rechavi M."/>
            <person name="Bobe J."/>
            <person name="Herpin A."/>
            <person name="Guiguen Y."/>
        </authorList>
    </citation>
    <scope>NUCLEOTIDE SEQUENCE [LARGE SCALE GENOMIC DNA]</scope>
    <source>
        <strain evidence="1">YG-Dec2019</strain>
    </source>
</reference>
<proteinExistence type="predicted"/>
<gene>
    <name evidence="1" type="ORF">PGIGA_G00116960</name>
</gene>
<protein>
    <submittedName>
        <fullName evidence="1">Uncharacterized protein</fullName>
    </submittedName>
</protein>
<dbReference type="EMBL" id="CM040473">
    <property type="protein sequence ID" value="MCI4389953.1"/>
    <property type="molecule type" value="Genomic_DNA"/>
</dbReference>
<name>A0ACC5XF56_PANGG</name>
<keyword evidence="2" id="KW-1185">Reference proteome</keyword>
<sequence length="1100" mass="122996">MPSPHLFHPALPRCIYCPPAGMVMNPHACFIPSTMQLQPNPVAPAVGFHNGVKPGFQFAGVYYPTFQPPQQEALQKRERRLIKIQDPDEDNRDITAEILGGRTTSPLTQPHSGEVQSSSVDVAPAADVLPHDQQLVTFISDAPSSAPLAPTENKESDVVEAPAPVTTTPPQEAEPTTAPVAEVKSEKEKTRSQEKPHKRVRFCLTQIEAEQEEEQKVNKPVVKKSQDEQVKPPAPVEPASAPLPSSAPLALPELKWSDIVEASLPLTTTPPQEAEPTTAPVAEVKSELEKTRQSGQKRRKRTGQLLFCIPPMEEVQQKQAEKARKSAGKEENKTRSQEKRRRRQGQLLFCVPPIEEDQQPVTFTFISDAPSSAPLAPTENIESDVVQVPVPPKTTPSQEAEPTTSPVAEVKSELEKEKHHRRPGQLLFGIPPIEEDQQPVTFISDAPSSAPLALPELKWSDIVEASLPLTTTPPQEAEPTTAPVAEVKSELEKTCQSGQKRRKRTGQLLFCIPPMEEVQQKQAEKARKSAGKEENKTRSQEKRHRRPGQLLFCVPPIEEDQQPFTFTFISDGPSSAPLAPTENKESDVVEASTPLKTTPPQEAEPTTAPVAEVKSELEKTRSQEKPHKRVRFCLTQIEAEQEEEEKVNKPVVKKSQDEQVKPPAPVEPASAPLPSSAPLALPELKWSDIVEASLPLTTTPPQEAEPTTAPVAEVKSELEKTRYQEKPHKQVRFCLTPIEQEQEEAERACKMTRLVEPSAASPAVSDPETVLDLLPSSTPLASAEPKQTEIMKAPVPLPKDEMNTTPVRLGLRLRRVGQVQTAQEADMAKTPELSRLVRSMLDKTSETFDSILSAQNFQKEMEKITELPINTEERLKGVMEIVYDKVVSALRQSIICAEVCHHLKNVELPASEILEAKMTFQKILLSHCMDLFEKDFEQTQEQEEDQQHPKAEVEEVKERARWLGNTMILCELFKRKMVTEQVMHDCISKLLKNPSEDNLDHFCCLMCNIDKDLDVEMAKPCMKQYFQQIHAITHKHNEEEEQLPKIQRNNQPQSNSCRGGLKKFPANDDNNKADGQTGRSAKRRPRSRMLKNRQIRRKQQ</sequence>
<organism evidence="1 2">
    <name type="scientific">Pangasianodon gigas</name>
    <name type="common">Mekong giant catfish</name>
    <name type="synonym">Pangasius gigas</name>
    <dbReference type="NCBI Taxonomy" id="30993"/>
    <lineage>
        <taxon>Eukaryota</taxon>
        <taxon>Metazoa</taxon>
        <taxon>Chordata</taxon>
        <taxon>Craniata</taxon>
        <taxon>Vertebrata</taxon>
        <taxon>Euteleostomi</taxon>
        <taxon>Actinopterygii</taxon>
        <taxon>Neopterygii</taxon>
        <taxon>Teleostei</taxon>
        <taxon>Ostariophysi</taxon>
        <taxon>Siluriformes</taxon>
        <taxon>Pangasiidae</taxon>
        <taxon>Pangasianodon</taxon>
    </lineage>
</organism>
<dbReference type="Proteomes" id="UP000829447">
    <property type="component" value="Linkage Group LG20"/>
</dbReference>
<accession>A0ACC5XF56</accession>